<dbReference type="Pfam" id="PF00055">
    <property type="entry name" value="Laminin_N"/>
    <property type="match status" value="1"/>
</dbReference>
<dbReference type="InterPro" id="IPR008211">
    <property type="entry name" value="Laminin_N"/>
</dbReference>
<comment type="subcellular location">
    <subcellularLocation>
        <location evidence="1">Secreted</location>
        <location evidence="1">Extracellular space</location>
        <location evidence="1">Extracellular matrix</location>
        <location evidence="1">Basement membrane</location>
    </subcellularLocation>
</comment>
<evidence type="ECO:0000256" key="5">
    <source>
        <dbReference type="ARBA" id="ARBA00022737"/>
    </source>
</evidence>
<keyword evidence="2" id="KW-0964">Secreted</keyword>
<evidence type="ECO:0000259" key="16">
    <source>
        <dbReference type="PROSITE" id="PS51117"/>
    </source>
</evidence>
<evidence type="ECO:0000256" key="3">
    <source>
        <dbReference type="ARBA" id="ARBA00022530"/>
    </source>
</evidence>
<feature type="chain" id="PRO_5047003643" evidence="13">
    <location>
        <begin position="20"/>
        <end position="652"/>
    </location>
</feature>
<dbReference type="Proteomes" id="UP000694865">
    <property type="component" value="Unplaced"/>
</dbReference>
<comment type="caution">
    <text evidence="12">Lacks conserved residue(s) required for the propagation of feature annotation.</text>
</comment>
<accession>A0ABM0MLH8</accession>
<dbReference type="PANTHER" id="PTHR10574">
    <property type="entry name" value="NETRIN/LAMININ-RELATED"/>
    <property type="match status" value="1"/>
</dbReference>
<dbReference type="PROSITE" id="PS51117">
    <property type="entry name" value="LAMININ_NTER"/>
    <property type="match status" value="1"/>
</dbReference>
<keyword evidence="3" id="KW-0272">Extracellular matrix</keyword>
<reference evidence="18" key="1">
    <citation type="submission" date="2025-08" db="UniProtKB">
        <authorList>
            <consortium name="RefSeq"/>
        </authorList>
    </citation>
    <scope>IDENTIFICATION</scope>
    <source>
        <tissue evidence="18">Testes</tissue>
    </source>
</reference>
<dbReference type="Pfam" id="PF00053">
    <property type="entry name" value="EGF_laminin"/>
    <property type="match status" value="4"/>
</dbReference>
<keyword evidence="8" id="KW-0175">Coiled coil</keyword>
<dbReference type="Pfam" id="PF24973">
    <property type="entry name" value="EGF_LMN_ATRN"/>
    <property type="match status" value="1"/>
</dbReference>
<dbReference type="Pfam" id="PF21199">
    <property type="entry name" value="LAMININ_IV_B"/>
    <property type="match status" value="1"/>
</dbReference>
<protein>
    <submittedName>
        <fullName evidence="18">Laminin subunit beta-4-like</fullName>
    </submittedName>
</protein>
<dbReference type="PROSITE" id="PS50027">
    <property type="entry name" value="EGF_LAM_2"/>
    <property type="match status" value="2"/>
</dbReference>
<dbReference type="PANTHER" id="PTHR10574:SF436">
    <property type="entry name" value="LAMININ SUBUNIT ALPHA-2"/>
    <property type="match status" value="1"/>
</dbReference>
<dbReference type="InterPro" id="IPR050440">
    <property type="entry name" value="Laminin/Netrin_ECM"/>
</dbReference>
<evidence type="ECO:0000259" key="14">
    <source>
        <dbReference type="PROSITE" id="PS50027"/>
    </source>
</evidence>
<keyword evidence="11 12" id="KW-0424">Laminin EGF-like domain</keyword>
<evidence type="ECO:0000313" key="17">
    <source>
        <dbReference type="Proteomes" id="UP000694865"/>
    </source>
</evidence>
<proteinExistence type="predicted"/>
<dbReference type="GeneID" id="100373633"/>
<feature type="signal peptide" evidence="13">
    <location>
        <begin position="1"/>
        <end position="19"/>
    </location>
</feature>
<name>A0ABM0MLH8_SACKO</name>
<evidence type="ECO:0000256" key="12">
    <source>
        <dbReference type="PROSITE-ProRule" id="PRU00460"/>
    </source>
</evidence>
<dbReference type="InterPro" id="IPR002049">
    <property type="entry name" value="LE_dom"/>
</dbReference>
<feature type="domain" description="Laminin IV type B" evidence="15">
    <location>
        <begin position="538"/>
        <end position="652"/>
    </location>
</feature>
<feature type="disulfide bond" evidence="12">
    <location>
        <begin position="468"/>
        <end position="477"/>
    </location>
</feature>
<dbReference type="InterPro" id="IPR056863">
    <property type="entry name" value="LMN_ATRN_NET-like_EGF"/>
</dbReference>
<feature type="domain" description="Laminin EGF-like" evidence="14">
    <location>
        <begin position="393"/>
        <end position="444"/>
    </location>
</feature>
<dbReference type="Gene3D" id="2.60.120.260">
    <property type="entry name" value="Galactose-binding domain-like"/>
    <property type="match status" value="2"/>
</dbReference>
<keyword evidence="6" id="KW-0084">Basement membrane</keyword>
<dbReference type="SMART" id="SM00136">
    <property type="entry name" value="LamNT"/>
    <property type="match status" value="1"/>
</dbReference>
<dbReference type="CDD" id="cd00055">
    <property type="entry name" value="EGF_Lam"/>
    <property type="match status" value="5"/>
</dbReference>
<gene>
    <name evidence="18" type="primary">LOC100373633</name>
</gene>
<feature type="disulfide bond" evidence="12">
    <location>
        <begin position="415"/>
        <end position="424"/>
    </location>
</feature>
<dbReference type="PROSITE" id="PS01248">
    <property type="entry name" value="EGF_LAM_1"/>
    <property type="match status" value="1"/>
</dbReference>
<dbReference type="SMART" id="SM00180">
    <property type="entry name" value="EGF_Lam"/>
    <property type="match status" value="5"/>
</dbReference>
<dbReference type="CDD" id="cd02795">
    <property type="entry name" value="CBM6-CBM35-CBM36_like"/>
    <property type="match status" value="1"/>
</dbReference>
<evidence type="ECO:0000256" key="10">
    <source>
        <dbReference type="ARBA" id="ARBA00023180"/>
    </source>
</evidence>
<dbReference type="SUPFAM" id="SSF57196">
    <property type="entry name" value="EGF/Laminin"/>
    <property type="match status" value="4"/>
</dbReference>
<dbReference type="SUPFAM" id="SSF49785">
    <property type="entry name" value="Galactose-binding domain-like"/>
    <property type="match status" value="1"/>
</dbReference>
<evidence type="ECO:0000313" key="18">
    <source>
        <dbReference type="RefSeq" id="XP_006820869.1"/>
    </source>
</evidence>
<evidence type="ECO:0000256" key="8">
    <source>
        <dbReference type="ARBA" id="ARBA00023054"/>
    </source>
</evidence>
<evidence type="ECO:0000256" key="13">
    <source>
        <dbReference type="SAM" id="SignalP"/>
    </source>
</evidence>
<keyword evidence="5" id="KW-0677">Repeat</keyword>
<evidence type="ECO:0000256" key="2">
    <source>
        <dbReference type="ARBA" id="ARBA00022525"/>
    </source>
</evidence>
<keyword evidence="17" id="KW-1185">Reference proteome</keyword>
<keyword evidence="4 13" id="KW-0732">Signal</keyword>
<dbReference type="RefSeq" id="XP_006820869.1">
    <property type="nucleotide sequence ID" value="XM_006820806.1"/>
</dbReference>
<evidence type="ECO:0000256" key="11">
    <source>
        <dbReference type="ARBA" id="ARBA00023292"/>
    </source>
</evidence>
<sequence length="652" mass="70489">MNHLWTALIILTAAIATVAQDTGECNNKACYPSFEDLIVTAFINRTVSVSSTCGDPANDYELIYINTQGEEMLIQETCNASIPEESHPKDYLYDSLKEVQLGVEVDVPNLDTWWQSTNNADNTQLILSLGDEFLFQSMTIAFRSPRPQDMCIETSIDYGITYKKLQYYAQDCASSFPDIPLTDINNPVRVLEATCIEAYYQGDSSTTVPGTIQQVLYNPASLFGSSFFAYESQTYFLATDIRVTLITAPGSGDPLRSFFAVVDWDVTGQCACFGHAEECMGENGADCICQHNTEGKNCESCLPLYNNREWQAGFGSSANECEECGCNGHATSCHYDETKGTGVCDDCTDNTTGDKCELCLPSYFINPYTIPGVNETCDESLVSYPCDQSCLSCNCSVEGTKMNTDCDGISGQCECKTNVEGRACDVCKDTYWNLQPSNPNGCQECTCHAPGSKDTSKFCDKETGQCICKANTEGALCDKCKDGAFSLQASNPDGCTLCNCDIGGAVASLCDKDSGVCGCRGSHIIGRSCNETEAGYYVPKLDGLLYEAELASSDQPIVIEEQPGHGEGDVTGIGYLVVSEGGTVTFSNVVVPRNQQYEVVLRYQSESLWNSFSLTLTMNSPEPYSCGDIDVPGDPIALVAGTDLPAASPSGK</sequence>
<keyword evidence="9 12" id="KW-1015">Disulfide bond</keyword>
<feature type="domain" description="Laminin EGF-like" evidence="14">
    <location>
        <begin position="445"/>
        <end position="497"/>
    </location>
</feature>
<dbReference type="InterPro" id="IPR013015">
    <property type="entry name" value="Laminin_IV_B"/>
</dbReference>
<dbReference type="Gene3D" id="2.10.25.10">
    <property type="entry name" value="Laminin"/>
    <property type="match status" value="4"/>
</dbReference>
<evidence type="ECO:0000256" key="4">
    <source>
        <dbReference type="ARBA" id="ARBA00022729"/>
    </source>
</evidence>
<keyword evidence="7" id="KW-0130">Cell adhesion</keyword>
<evidence type="ECO:0000256" key="1">
    <source>
        <dbReference type="ARBA" id="ARBA00004302"/>
    </source>
</evidence>
<dbReference type="InterPro" id="IPR008979">
    <property type="entry name" value="Galactose-bd-like_sf"/>
</dbReference>
<dbReference type="PRINTS" id="PR00011">
    <property type="entry name" value="EGFLAMININ"/>
</dbReference>
<dbReference type="PROSITE" id="PS51116">
    <property type="entry name" value="LAMININ_IVB"/>
    <property type="match status" value="1"/>
</dbReference>
<feature type="domain" description="Laminin N-terminal" evidence="16">
    <location>
        <begin position="26"/>
        <end position="269"/>
    </location>
</feature>
<keyword evidence="10" id="KW-0325">Glycoprotein</keyword>
<organism evidence="17 18">
    <name type="scientific">Saccoglossus kowalevskii</name>
    <name type="common">Acorn worm</name>
    <dbReference type="NCBI Taxonomy" id="10224"/>
    <lineage>
        <taxon>Eukaryota</taxon>
        <taxon>Metazoa</taxon>
        <taxon>Hemichordata</taxon>
        <taxon>Enteropneusta</taxon>
        <taxon>Harrimaniidae</taxon>
        <taxon>Saccoglossus</taxon>
    </lineage>
</organism>
<evidence type="ECO:0000256" key="6">
    <source>
        <dbReference type="ARBA" id="ARBA00022869"/>
    </source>
</evidence>
<evidence type="ECO:0000259" key="15">
    <source>
        <dbReference type="PROSITE" id="PS51116"/>
    </source>
</evidence>
<evidence type="ECO:0000256" key="7">
    <source>
        <dbReference type="ARBA" id="ARBA00022889"/>
    </source>
</evidence>
<evidence type="ECO:0000256" key="9">
    <source>
        <dbReference type="ARBA" id="ARBA00023157"/>
    </source>
</evidence>